<keyword evidence="2 5" id="KW-0812">Transmembrane</keyword>
<reference evidence="7" key="1">
    <citation type="journal article" date="2019" name="Int. J. Syst. Evol. Microbiol.">
        <title>The Global Catalogue of Microorganisms (GCM) 10K type strain sequencing project: providing services to taxonomists for standard genome sequencing and annotation.</title>
        <authorList>
            <consortium name="The Broad Institute Genomics Platform"/>
            <consortium name="The Broad Institute Genome Sequencing Center for Infectious Disease"/>
            <person name="Wu L."/>
            <person name="Ma J."/>
        </authorList>
    </citation>
    <scope>NUCLEOTIDE SEQUENCE [LARGE SCALE GENOMIC DNA]</scope>
    <source>
        <strain evidence="7">CGMCC 4.7192</strain>
    </source>
</reference>
<dbReference type="RefSeq" id="WP_380251458.1">
    <property type="nucleotide sequence ID" value="NZ_JBHUII010000004.1"/>
</dbReference>
<keyword evidence="6" id="KW-0489">Methyltransferase</keyword>
<dbReference type="Gene3D" id="1.20.120.1630">
    <property type="match status" value="1"/>
</dbReference>
<feature type="transmembrane region" description="Helical" evidence="5">
    <location>
        <begin position="86"/>
        <end position="116"/>
    </location>
</feature>
<dbReference type="EC" id="2.1.1.334" evidence="6"/>
<keyword evidence="6" id="KW-0808">Transferase</keyword>
<evidence type="ECO:0000313" key="7">
    <source>
        <dbReference type="Proteomes" id="UP001597294"/>
    </source>
</evidence>
<dbReference type="EMBL" id="JBHUII010000004">
    <property type="protein sequence ID" value="MFD2206156.1"/>
    <property type="molecule type" value="Genomic_DNA"/>
</dbReference>
<comment type="caution">
    <text evidence="6">The sequence shown here is derived from an EMBL/GenBank/DDBJ whole genome shotgun (WGS) entry which is preliminary data.</text>
</comment>
<dbReference type="Proteomes" id="UP001597294">
    <property type="component" value="Unassembled WGS sequence"/>
</dbReference>
<proteinExistence type="predicted"/>
<dbReference type="InterPro" id="IPR007318">
    <property type="entry name" value="Phopholipid_MeTrfase"/>
</dbReference>
<accession>A0ABW5BKZ6</accession>
<evidence type="ECO:0000256" key="5">
    <source>
        <dbReference type="SAM" id="Phobius"/>
    </source>
</evidence>
<dbReference type="EC" id="2.1.1.100" evidence="6"/>
<dbReference type="GO" id="GO:0004671">
    <property type="term" value="F:protein C-terminal S-isoprenylcysteine carboxyl O-methyltransferase activity"/>
    <property type="evidence" value="ECO:0007669"/>
    <property type="project" value="UniProtKB-EC"/>
</dbReference>
<keyword evidence="3 5" id="KW-1133">Transmembrane helix</keyword>
<evidence type="ECO:0000256" key="1">
    <source>
        <dbReference type="ARBA" id="ARBA00004127"/>
    </source>
</evidence>
<comment type="subcellular location">
    <subcellularLocation>
        <location evidence="1">Endomembrane system</location>
        <topology evidence="1">Multi-pass membrane protein</topology>
    </subcellularLocation>
</comment>
<evidence type="ECO:0000256" key="4">
    <source>
        <dbReference type="ARBA" id="ARBA00023136"/>
    </source>
</evidence>
<dbReference type="GO" id="GO:0032259">
    <property type="term" value="P:methylation"/>
    <property type="evidence" value="ECO:0007669"/>
    <property type="project" value="UniProtKB-KW"/>
</dbReference>
<dbReference type="PANTHER" id="PTHR12714:SF9">
    <property type="entry name" value="PROTEIN-S-ISOPRENYLCYSTEINE O-METHYLTRANSFERASE"/>
    <property type="match status" value="1"/>
</dbReference>
<evidence type="ECO:0000256" key="3">
    <source>
        <dbReference type="ARBA" id="ARBA00022989"/>
    </source>
</evidence>
<name>A0ABW5BKZ6_9PROT</name>
<keyword evidence="7" id="KW-1185">Reference proteome</keyword>
<evidence type="ECO:0000313" key="6">
    <source>
        <dbReference type="EMBL" id="MFD2206156.1"/>
    </source>
</evidence>
<feature type="transmembrane region" description="Helical" evidence="5">
    <location>
        <begin position="32"/>
        <end position="53"/>
    </location>
</feature>
<sequence>MRCLLPPFFFLLCVVIMALLNGYVPLVRFVAYPWNLLGVVDLVGGLAITLVAGSQFMRAKTNLKTFDRPDHLVTTGLFKYSRNPMYLGFVIAAFGVAFYLGSLAPFFIVVLFIFVADRWYVAFEERIMADVFGADYEKYKNSVRRWI</sequence>
<gene>
    <name evidence="6" type="ORF">ACFSKO_11050</name>
</gene>
<dbReference type="Pfam" id="PF04191">
    <property type="entry name" value="PEMT"/>
    <property type="match status" value="1"/>
</dbReference>
<protein>
    <submittedName>
        <fullName evidence="6">Methyltransferase family protein</fullName>
        <ecNumber evidence="6">2.1.1.100</ecNumber>
        <ecNumber evidence="6">2.1.1.334</ecNumber>
    </submittedName>
</protein>
<keyword evidence="4 5" id="KW-0472">Membrane</keyword>
<evidence type="ECO:0000256" key="2">
    <source>
        <dbReference type="ARBA" id="ARBA00022692"/>
    </source>
</evidence>
<organism evidence="6 7">
    <name type="scientific">Kiloniella antarctica</name>
    <dbReference type="NCBI Taxonomy" id="1550907"/>
    <lineage>
        <taxon>Bacteria</taxon>
        <taxon>Pseudomonadati</taxon>
        <taxon>Pseudomonadota</taxon>
        <taxon>Alphaproteobacteria</taxon>
        <taxon>Rhodospirillales</taxon>
        <taxon>Kiloniellaceae</taxon>
        <taxon>Kiloniella</taxon>
    </lineage>
</organism>
<dbReference type="PANTHER" id="PTHR12714">
    <property type="entry name" value="PROTEIN-S ISOPRENYLCYSTEINE O-METHYLTRANSFERASE"/>
    <property type="match status" value="1"/>
</dbReference>